<accession>A0A0G4K369</accession>
<dbReference type="GO" id="GO:0005524">
    <property type="term" value="F:ATP binding"/>
    <property type="evidence" value="ECO:0007669"/>
    <property type="project" value="InterPro"/>
</dbReference>
<feature type="coiled-coil region" evidence="1">
    <location>
        <begin position="357"/>
        <end position="384"/>
    </location>
</feature>
<dbReference type="AlphaFoldDB" id="A0A0G4K369"/>
<gene>
    <name evidence="4" type="ORF">BRSU_0074</name>
</gene>
<proteinExistence type="predicted"/>
<dbReference type="PANTHER" id="PTHR37291">
    <property type="entry name" value="5-METHYLCYTOSINE-SPECIFIC RESTRICTION ENZYME B"/>
    <property type="match status" value="1"/>
</dbReference>
<dbReference type="InterPro" id="IPR027417">
    <property type="entry name" value="P-loop_NTPase"/>
</dbReference>
<dbReference type="Gene3D" id="3.40.50.300">
    <property type="entry name" value="P-loop containing nucleotide triphosphate hydrolases"/>
    <property type="match status" value="2"/>
</dbReference>
<evidence type="ECO:0000313" key="4">
    <source>
        <dbReference type="EMBL" id="CRF31389.1"/>
    </source>
</evidence>
<dbReference type="Proteomes" id="UP000043763">
    <property type="component" value="Unassembled WGS sequence"/>
</dbReference>
<dbReference type="SUPFAM" id="SSF52540">
    <property type="entry name" value="P-loop containing nucleoside triphosphate hydrolases"/>
    <property type="match status" value="2"/>
</dbReference>
<dbReference type="Pfam" id="PF07728">
    <property type="entry name" value="AAA_5"/>
    <property type="match status" value="1"/>
</dbReference>
<dbReference type="GO" id="GO:0016887">
    <property type="term" value="F:ATP hydrolysis activity"/>
    <property type="evidence" value="ECO:0007669"/>
    <property type="project" value="InterPro"/>
</dbReference>
<reference evidence="5" key="1">
    <citation type="submission" date="2015-04" db="EMBL/GenBank/DDBJ databases">
        <authorList>
            <person name="Mushtaq Mamoona"/>
        </authorList>
    </citation>
    <scope>NUCLEOTIDE SEQUENCE [LARGE SCALE GENOMIC DNA]</scope>
    <source>
        <strain evidence="5">AN4859/03</strain>
    </source>
</reference>
<evidence type="ECO:0000313" key="5">
    <source>
        <dbReference type="Proteomes" id="UP000043763"/>
    </source>
</evidence>
<dbReference type="EMBL" id="CVLB01000001">
    <property type="protein sequence ID" value="CRF31389.1"/>
    <property type="molecule type" value="Genomic_DNA"/>
</dbReference>
<evidence type="ECO:0000256" key="1">
    <source>
        <dbReference type="SAM" id="Coils"/>
    </source>
</evidence>
<keyword evidence="1" id="KW-0175">Coiled coil</keyword>
<dbReference type="PANTHER" id="PTHR37291:SF1">
    <property type="entry name" value="TYPE IV METHYL-DIRECTED RESTRICTION ENZYME ECOKMCRB SUBUNIT"/>
    <property type="match status" value="1"/>
</dbReference>
<keyword evidence="5" id="KW-1185">Reference proteome</keyword>
<organism evidence="4 5">
    <name type="scientific">Brachyspira suanatina</name>
    <dbReference type="NCBI Taxonomy" id="381802"/>
    <lineage>
        <taxon>Bacteria</taxon>
        <taxon>Pseudomonadati</taxon>
        <taxon>Spirochaetota</taxon>
        <taxon>Spirochaetia</taxon>
        <taxon>Brachyspirales</taxon>
        <taxon>Brachyspiraceae</taxon>
        <taxon>Brachyspira</taxon>
    </lineage>
</organism>
<dbReference type="RefSeq" id="WP_048593279.1">
    <property type="nucleotide sequence ID" value="NZ_CVLB01000001.1"/>
</dbReference>
<name>A0A0G4K369_9SPIR</name>
<feature type="domain" description="ATPase dynein-related AAA" evidence="3">
    <location>
        <begin position="239"/>
        <end position="333"/>
    </location>
</feature>
<feature type="region of interest" description="Disordered" evidence="2">
    <location>
        <begin position="441"/>
        <end position="471"/>
    </location>
</feature>
<dbReference type="InterPro" id="IPR052934">
    <property type="entry name" value="Methyl-DNA_Rec/Restrict_Enz"/>
</dbReference>
<protein>
    <submittedName>
        <fullName evidence="4">ATPase AAA</fullName>
    </submittedName>
</protein>
<evidence type="ECO:0000259" key="3">
    <source>
        <dbReference type="Pfam" id="PF07728"/>
    </source>
</evidence>
<evidence type="ECO:0000256" key="2">
    <source>
        <dbReference type="SAM" id="MobiDB-lite"/>
    </source>
</evidence>
<sequence>MEDYKKLLESNYNLILTGAPGTGKTYLAKQIAAKIIFNDDNKEYTEELEENEDFKNQCQFVQFHPSYDYTDFVEGLRPIKDSDGKIGFERKDGVFKEFCKKALKNLIDSKKEVSELNKDTIIKNNLIRFIDDVSNIINEKGYFEIDGIDRKAAPLKEIELDNDSVYFAPQIKSRLDVLLSLDTITDFYKKFIKVFKLKNKWEYQDFINEFGYKGKHTYIHGFLKAFYEKYNSQIEEELKNSKNTVERIQKKNFVFIIDEINRGDISKIFGELFFAVDPGYRGVKGKVLTQYSNLIDEEAEKYFYIPENVYIIGTMNDIDRSVESMDFAMRRRFAWKEIKAEDTQDMLDSMFDDNTAITNKDDIIKEAKERMDNLNKAIEQIESFNSSYHIGASYFLKLKNYYNGGNIEEAFNGLWENHLRGLLYEYLRGMPDAESKLEELKNAYDSGSSDNTQSDNSNISQDNNAVQDSNN</sequence>
<feature type="compositionally biased region" description="Low complexity" evidence="2">
    <location>
        <begin position="445"/>
        <end position="464"/>
    </location>
</feature>
<dbReference type="InterPro" id="IPR011704">
    <property type="entry name" value="ATPase_dyneun-rel_AAA"/>
</dbReference>